<feature type="transmembrane region" description="Helical" evidence="2">
    <location>
        <begin position="131"/>
        <end position="153"/>
    </location>
</feature>
<sequence length="203" mass="23146">MAKYNIGGYIFNDEESAKKAAKELKTVEYILGQIKEADEKTVLQIYNKLLKQRLFSTEIGLGFLSQLRQNLLVSGMFAEDEVEDVYTIGEQELQSESDEKGDDDSDAQEKNRVLSKSDTSPELKQIRKLKIINSVLIVVSLTLLLCVIGMFYVSSTINSPTILNYEETITDQYSTWKQELDEREAELKAREKALEERENSSVQ</sequence>
<dbReference type="Proteomes" id="UP000473091">
    <property type="component" value="Unassembled WGS sequence"/>
</dbReference>
<evidence type="ECO:0000256" key="1">
    <source>
        <dbReference type="SAM" id="MobiDB-lite"/>
    </source>
</evidence>
<proteinExistence type="predicted"/>
<reference evidence="3 4" key="1">
    <citation type="submission" date="2019-09" db="EMBL/GenBank/DDBJ databases">
        <authorList>
            <person name="Pidcock S.E."/>
            <person name="Huws S.A."/>
        </authorList>
    </citation>
    <scope>NUCLEOTIDE SEQUENCE [LARGE SCALE GENOMIC DNA]</scope>
    <source>
        <strain evidence="3 4">MZ8</strain>
    </source>
</reference>
<reference evidence="3 4" key="2">
    <citation type="submission" date="2020-03" db="EMBL/GenBank/DDBJ databases">
        <title>Investigating the evolutionary divergence of the Butyrivibrio group.</title>
        <authorList>
            <person name="Skvortsov T."/>
            <person name="Santos F.G."/>
            <person name="Ting K.S."/>
            <person name="Creevey C.J."/>
        </authorList>
    </citation>
    <scope>NUCLEOTIDE SEQUENCE [LARGE SCALE GENOMIC DNA]</scope>
    <source>
        <strain evidence="3 4">MZ8</strain>
    </source>
</reference>
<feature type="region of interest" description="Disordered" evidence="1">
    <location>
        <begin position="92"/>
        <end position="116"/>
    </location>
</feature>
<evidence type="ECO:0000313" key="4">
    <source>
        <dbReference type="Proteomes" id="UP000473091"/>
    </source>
</evidence>
<evidence type="ECO:0000256" key="2">
    <source>
        <dbReference type="SAM" id="Phobius"/>
    </source>
</evidence>
<keyword evidence="2 3" id="KW-0812">Transmembrane</keyword>
<name>A0A6M0LFM1_PSEXY</name>
<comment type="caution">
    <text evidence="3">The sequence shown here is derived from an EMBL/GenBank/DDBJ whole genome shotgun (WGS) entry which is preliminary data.</text>
</comment>
<feature type="compositionally biased region" description="Acidic residues" evidence="1">
    <location>
        <begin position="93"/>
        <end position="106"/>
    </location>
</feature>
<accession>A0A6M0LFM1</accession>
<dbReference type="AlphaFoldDB" id="A0A6M0LFM1"/>
<organism evidence="3 4">
    <name type="scientific">Pseudobutyrivibrio xylanivorans</name>
    <dbReference type="NCBI Taxonomy" id="185007"/>
    <lineage>
        <taxon>Bacteria</taxon>
        <taxon>Bacillati</taxon>
        <taxon>Bacillota</taxon>
        <taxon>Clostridia</taxon>
        <taxon>Lachnospirales</taxon>
        <taxon>Lachnospiraceae</taxon>
        <taxon>Pseudobutyrivibrio</taxon>
    </lineage>
</organism>
<dbReference type="EMBL" id="VTVE01000001">
    <property type="protein sequence ID" value="NEX01246.1"/>
    <property type="molecule type" value="Genomic_DNA"/>
</dbReference>
<keyword evidence="2" id="KW-0472">Membrane</keyword>
<evidence type="ECO:0000313" key="3">
    <source>
        <dbReference type="EMBL" id="NEX01246.1"/>
    </source>
</evidence>
<keyword evidence="2" id="KW-1133">Transmembrane helix</keyword>
<protein>
    <submittedName>
        <fullName evidence="3">Transmembrane 9 family protein</fullName>
    </submittedName>
</protein>
<dbReference type="RefSeq" id="WP_090486888.1">
    <property type="nucleotide sequence ID" value="NZ_VTVE01000001.1"/>
</dbReference>
<gene>
    <name evidence="3" type="ORF">F0Q01_05020</name>
</gene>